<dbReference type="GO" id="GO:0016020">
    <property type="term" value="C:membrane"/>
    <property type="evidence" value="ECO:0007669"/>
    <property type="project" value="UniProtKB-SubCell"/>
</dbReference>
<keyword evidence="6 9" id="KW-1133">Transmembrane helix</keyword>
<keyword evidence="2" id="KW-0433">Leucine-rich repeat</keyword>
<name>A0A8S9RQN3_BRACR</name>
<accession>A0A8S9RQN3</accession>
<evidence type="ECO:0000313" key="12">
    <source>
        <dbReference type="Proteomes" id="UP000712600"/>
    </source>
</evidence>
<evidence type="ECO:0000256" key="6">
    <source>
        <dbReference type="ARBA" id="ARBA00022989"/>
    </source>
</evidence>
<evidence type="ECO:0000313" key="11">
    <source>
        <dbReference type="EMBL" id="KAF3574901.1"/>
    </source>
</evidence>
<dbReference type="Proteomes" id="UP000712600">
    <property type="component" value="Unassembled WGS sequence"/>
</dbReference>
<dbReference type="InterPro" id="IPR001611">
    <property type="entry name" value="Leu-rich_rpt"/>
</dbReference>
<dbReference type="AlphaFoldDB" id="A0A8S9RQN3"/>
<dbReference type="PANTHER" id="PTHR45631:SF86">
    <property type="entry name" value="LEUCINE-RICH REPEAT PROTEIN KINASE FAMILY PROTEIN"/>
    <property type="match status" value="1"/>
</dbReference>
<dbReference type="InterPro" id="IPR032675">
    <property type="entry name" value="LRR_dom_sf"/>
</dbReference>
<dbReference type="PANTHER" id="PTHR45631">
    <property type="entry name" value="OS07G0107800 PROTEIN-RELATED"/>
    <property type="match status" value="1"/>
</dbReference>
<dbReference type="SUPFAM" id="SSF52047">
    <property type="entry name" value="RNI-like"/>
    <property type="match status" value="1"/>
</dbReference>
<evidence type="ECO:0000256" key="2">
    <source>
        <dbReference type="ARBA" id="ARBA00022614"/>
    </source>
</evidence>
<keyword evidence="5" id="KW-0677">Repeat</keyword>
<keyword evidence="8" id="KW-0675">Receptor</keyword>
<evidence type="ECO:0000259" key="10">
    <source>
        <dbReference type="Pfam" id="PF12819"/>
    </source>
</evidence>
<dbReference type="PROSITE" id="PS51450">
    <property type="entry name" value="LRR"/>
    <property type="match status" value="2"/>
</dbReference>
<keyword evidence="7 9" id="KW-0472">Membrane</keyword>
<keyword evidence="4" id="KW-0732">Signal</keyword>
<dbReference type="InterPro" id="IPR024788">
    <property type="entry name" value="Malectin-like_Carb-bd_dom"/>
</dbReference>
<dbReference type="Pfam" id="PF00560">
    <property type="entry name" value="LRR_1"/>
    <property type="match status" value="2"/>
</dbReference>
<dbReference type="EMBL" id="QGKX02000095">
    <property type="protein sequence ID" value="KAF3574901.1"/>
    <property type="molecule type" value="Genomic_DNA"/>
</dbReference>
<feature type="domain" description="Malectin-like" evidence="10">
    <location>
        <begin position="1"/>
        <end position="247"/>
    </location>
</feature>
<feature type="domain" description="Malectin-like" evidence="10">
    <location>
        <begin position="400"/>
        <end position="550"/>
    </location>
</feature>
<gene>
    <name evidence="11" type="ORF">F2Q69_00060636</name>
</gene>
<dbReference type="Gene3D" id="3.80.10.10">
    <property type="entry name" value="Ribonuclease Inhibitor"/>
    <property type="match status" value="2"/>
</dbReference>
<proteinExistence type="predicted"/>
<evidence type="ECO:0000256" key="7">
    <source>
        <dbReference type="ARBA" id="ARBA00023136"/>
    </source>
</evidence>
<evidence type="ECO:0000256" key="1">
    <source>
        <dbReference type="ARBA" id="ARBA00004167"/>
    </source>
</evidence>
<evidence type="ECO:0000256" key="8">
    <source>
        <dbReference type="ARBA" id="ARBA00023170"/>
    </source>
</evidence>
<evidence type="ECO:0000256" key="3">
    <source>
        <dbReference type="ARBA" id="ARBA00022692"/>
    </source>
</evidence>
<dbReference type="Pfam" id="PF13855">
    <property type="entry name" value="LRR_8"/>
    <property type="match status" value="1"/>
</dbReference>
<evidence type="ECO:0000256" key="9">
    <source>
        <dbReference type="SAM" id="Phobius"/>
    </source>
</evidence>
<comment type="caution">
    <text evidence="11">The sequence shown here is derived from an EMBL/GenBank/DDBJ whole genome shotgun (WGS) entry which is preliminary data.</text>
</comment>
<comment type="subcellular location">
    <subcellularLocation>
        <location evidence="1">Membrane</location>
        <topology evidence="1">Single-pass membrane protein</topology>
    </subcellularLocation>
</comment>
<dbReference type="Pfam" id="PF12819">
    <property type="entry name" value="Malectin_like"/>
    <property type="match status" value="2"/>
</dbReference>
<sequence>MIKATFVYGNYDNANDDPSFDLYFGPNFWVTVSSNNTREEIIHVTKSNSLQVCLVRTGATVPFINVLELRPLPKTDYVTPRGGSLNLIFRVYLSNSGFGIRYPEDIYDRKWNSYFDKELWAEVTTNLTVNVDKSNELPHGVMATGATPLNEKDTLNMTWDVEPPTAKSYIYMYFAELKTLRANDTREFNMTLNGEYKYGPYSPIPLEAQTITAEEQQCDEGACLLQLVKTLNSSLPPLLNAMEIFTVIDFPQMETNDDDGQFQTTHLIVHVFRDLSSSNLTGNITQAIENLSHLQKLNLSNNNLTGEIPEFLAYIKSLLVIDLTGNNFTGSVPPSLLQKKGMELNVDNNPHLLCAADSCVNKEENGHTKKSIVVPVVASISSLAVLVVAVVIFLVLKKKKAAKVEEDIYDRTWNPDFDEESWAEVTTNLTVNVDGSNELPHGVMATGATPLNEKDTLNMTWDVEPPTAKSYIYMYFAELKTLRANDTREFNMTLNGEYKYGPYSPIPLEAQTIITAEEQQCDEGECLLQLVKTLNSTLPPLLNAMEVFTVIDFPQMETNDDDVAGIKSIQDTYGLSRISWQGDPCVPEKFLWDGLNCDNSKNSSPPIITSLDLSSSKLTGNITQAIENLTHLQKLNLSNNNLTGEIPEFLAYIKSLLVIDLTGNNFTGSVPPSLLQKKGMELNVDNNPHLLCAADSCVNKEENGHTKKSIVVPVVASISSLAVLVVAVVIFLVLKKKKAAKVEGINQSVNKFKSKCEYSNITRIVPLQDWLELSAKSSSSSVTFGLMFSSLLLFPESGLIMDSSFLLVP</sequence>
<dbReference type="PRINTS" id="PR00019">
    <property type="entry name" value="LEURICHRPT"/>
</dbReference>
<protein>
    <recommendedName>
        <fullName evidence="10">Malectin-like domain-containing protein</fullName>
    </recommendedName>
</protein>
<keyword evidence="3 9" id="KW-0812">Transmembrane</keyword>
<organism evidence="11 12">
    <name type="scientific">Brassica cretica</name>
    <name type="common">Mustard</name>
    <dbReference type="NCBI Taxonomy" id="69181"/>
    <lineage>
        <taxon>Eukaryota</taxon>
        <taxon>Viridiplantae</taxon>
        <taxon>Streptophyta</taxon>
        <taxon>Embryophyta</taxon>
        <taxon>Tracheophyta</taxon>
        <taxon>Spermatophyta</taxon>
        <taxon>Magnoliopsida</taxon>
        <taxon>eudicotyledons</taxon>
        <taxon>Gunneridae</taxon>
        <taxon>Pentapetalae</taxon>
        <taxon>rosids</taxon>
        <taxon>malvids</taxon>
        <taxon>Brassicales</taxon>
        <taxon>Brassicaceae</taxon>
        <taxon>Brassiceae</taxon>
        <taxon>Brassica</taxon>
    </lineage>
</organism>
<feature type="transmembrane region" description="Helical" evidence="9">
    <location>
        <begin position="372"/>
        <end position="396"/>
    </location>
</feature>
<feature type="transmembrane region" description="Helical" evidence="9">
    <location>
        <begin position="710"/>
        <end position="734"/>
    </location>
</feature>
<evidence type="ECO:0000256" key="4">
    <source>
        <dbReference type="ARBA" id="ARBA00022729"/>
    </source>
</evidence>
<reference evidence="11" key="1">
    <citation type="submission" date="2019-12" db="EMBL/GenBank/DDBJ databases">
        <title>Genome sequencing and annotation of Brassica cretica.</title>
        <authorList>
            <person name="Studholme D.J."/>
            <person name="Sarris P."/>
        </authorList>
    </citation>
    <scope>NUCLEOTIDE SEQUENCE</scope>
    <source>
        <strain evidence="11">PFS-109/04</strain>
        <tissue evidence="11">Leaf</tissue>
    </source>
</reference>
<dbReference type="FunFam" id="3.80.10.10:FF:000129">
    <property type="entry name" value="Leucine-rich repeat receptor-like kinase"/>
    <property type="match status" value="2"/>
</dbReference>
<evidence type="ECO:0000256" key="5">
    <source>
        <dbReference type="ARBA" id="ARBA00022737"/>
    </source>
</evidence>